<dbReference type="InterPro" id="IPR007560">
    <property type="entry name" value="Restrct_endonuc_IV_Mrr"/>
</dbReference>
<dbReference type="Pfam" id="PF04471">
    <property type="entry name" value="Mrr_cat"/>
    <property type="match status" value="1"/>
</dbReference>
<feature type="chain" id="PRO_5046746714" evidence="1">
    <location>
        <begin position="26"/>
        <end position="1351"/>
    </location>
</feature>
<dbReference type="Pfam" id="PF01381">
    <property type="entry name" value="HTH_3"/>
    <property type="match status" value="1"/>
</dbReference>
<dbReference type="InterPro" id="IPR010982">
    <property type="entry name" value="Lambda_DNA-bd_dom_sf"/>
</dbReference>
<evidence type="ECO:0000259" key="2">
    <source>
        <dbReference type="PROSITE" id="PS50943"/>
    </source>
</evidence>
<keyword evidence="4" id="KW-1185">Reference proteome</keyword>
<dbReference type="SMART" id="SM00530">
    <property type="entry name" value="HTH_XRE"/>
    <property type="match status" value="1"/>
</dbReference>
<evidence type="ECO:0000313" key="3">
    <source>
        <dbReference type="EMBL" id="MDU0341104.1"/>
    </source>
</evidence>
<organism evidence="3 4">
    <name type="scientific">Bosea rubneri</name>
    <dbReference type="NCBI Taxonomy" id="3075434"/>
    <lineage>
        <taxon>Bacteria</taxon>
        <taxon>Pseudomonadati</taxon>
        <taxon>Pseudomonadota</taxon>
        <taxon>Alphaproteobacteria</taxon>
        <taxon>Hyphomicrobiales</taxon>
        <taxon>Boseaceae</taxon>
        <taxon>Bosea</taxon>
    </lineage>
</organism>
<evidence type="ECO:0000313" key="4">
    <source>
        <dbReference type="Proteomes" id="UP001254257"/>
    </source>
</evidence>
<dbReference type="SUPFAM" id="SSF52540">
    <property type="entry name" value="P-loop containing nucleoside triphosphate hydrolases"/>
    <property type="match status" value="1"/>
</dbReference>
<name>A0ABU3S8M1_9HYPH</name>
<dbReference type="Proteomes" id="UP001254257">
    <property type="component" value="Unassembled WGS sequence"/>
</dbReference>
<accession>A0ABU3S8M1</accession>
<protein>
    <submittedName>
        <fullName evidence="3">Helix-turn-helix domain-containing protein</fullName>
    </submittedName>
</protein>
<comment type="caution">
    <text evidence="3">The sequence shown here is derived from an EMBL/GenBank/DDBJ whole genome shotgun (WGS) entry which is preliminary data.</text>
</comment>
<evidence type="ECO:0000256" key="1">
    <source>
        <dbReference type="SAM" id="SignalP"/>
    </source>
</evidence>
<dbReference type="InterPro" id="IPR027417">
    <property type="entry name" value="P-loop_NTPase"/>
</dbReference>
<dbReference type="SUPFAM" id="SSF52980">
    <property type="entry name" value="Restriction endonuclease-like"/>
    <property type="match status" value="1"/>
</dbReference>
<dbReference type="CDD" id="cd00093">
    <property type="entry name" value="HTH_XRE"/>
    <property type="match status" value="1"/>
</dbReference>
<reference evidence="3 4" key="1">
    <citation type="submission" date="2023-09" db="EMBL/GenBank/DDBJ databases">
        <title>Whole genome shotgun sequencing (WGS) of Bosea sp. ZW T0_25, isolated from stored onions (Allium cepa).</title>
        <authorList>
            <person name="Stoll D.A."/>
            <person name="Huch M."/>
        </authorList>
    </citation>
    <scope>NUCLEOTIDE SEQUENCE [LARGE SCALE GENOMIC DNA]</scope>
    <source>
        <strain evidence="3 4">ZW T0_25</strain>
    </source>
</reference>
<dbReference type="EMBL" id="JAWDID010000019">
    <property type="protein sequence ID" value="MDU0341104.1"/>
    <property type="molecule type" value="Genomic_DNA"/>
</dbReference>
<dbReference type="RefSeq" id="WP_316018936.1">
    <property type="nucleotide sequence ID" value="NZ_JAWDID010000019.1"/>
</dbReference>
<dbReference type="Gene3D" id="1.10.260.40">
    <property type="entry name" value="lambda repressor-like DNA-binding domains"/>
    <property type="match status" value="1"/>
</dbReference>
<dbReference type="InterPro" id="IPR001387">
    <property type="entry name" value="Cro/C1-type_HTH"/>
</dbReference>
<dbReference type="InterPro" id="IPR011335">
    <property type="entry name" value="Restrct_endonuc-II-like"/>
</dbReference>
<dbReference type="PROSITE" id="PS50943">
    <property type="entry name" value="HTH_CROC1"/>
    <property type="match status" value="1"/>
</dbReference>
<feature type="domain" description="HTH cro/C1-type" evidence="2">
    <location>
        <begin position="30"/>
        <end position="74"/>
    </location>
</feature>
<proteinExistence type="predicted"/>
<feature type="signal peptide" evidence="1">
    <location>
        <begin position="1"/>
        <end position="25"/>
    </location>
</feature>
<sequence>MKLRTKRTIAPFVAFGKALTALRVAAGFSTQGELAAKLDVAQQTISRWEKGLSRPRADQIVIVAAAIGGRVDTLMEAAGYPLQVAVVSLDAPFPVDALSPEAFERLTATLLEALYPDTTVHQLGGRGHTQGGLDVLMTFQTGEQWGFQCKRVTEFGPQKVREAVAKDSSVTNKKFLVLSRIASPDARVALADSADWALWDRDDISRKIRELPVEAQKRIVRVFFPGMEIALLGSSASSPWETPDEFFLPFARQDALFNHQWQLVGRQSEVADVLEALQGADIGVVLLTGSGGGGKSRVLKEVLSSFSVKARGTRIRVASATTDITKASLDELGDGDILLVVDDAHDRDDLQVLFAHAAAMGSHVKLLISARRYGVEHIKAQAGSYSFSGSNLKHVDLPELSLKDAEELATQVLTELGGPITAAADIAKFTLDCPLATVIGAQIVARDKIHPSFVQNEDRFRTTLLGRFEKTIAGHLSDRENPQVIQKLLGFLALVQPIVVDDERALAAFETVEGISIADTKRVMRLLVEAGVLFRRGSSYRLSPDVLGDYLIESRFEGPDGTSNGLAEQYFDALPKEGIKNLLLNLGRVDWRRSGKAAERGPLLENIWRRLRPVQEYRDPYIAAVRAVAYYQPARALDFVEGLIREGRFLNQLADIAKYAAYTTDHTKRACECLWELGKNDQRKPNSEPTHPIRILTELAEPQPAKPIYFNDILVDFALDLARRSDAWRGTHTPLDIVDGALITEGHTSSYSHYAVSMTPYFVSPEALKPIRTKILSYLIALLTHSDVRRAARACDSLAKALRAPIGLLGASAQKRTIDAWYAQFEDTLRRLVAEVDLNSLDPIVQVGLSRAVNWHASRGRPALSKRAKAIQDGLKPNIDTEIDRLLIDGYGYEHRLAHRDDHATRWSEHLASIVAKVVEAYPKPRDLIGYVTERLRRLEEATPGRNTTLEVIVGRLIDLAPGVAAALVEITYENPEHGLAGFTGSALGKLLQIDPTNGREWIAKFLSNDRRNLWVFVGIAYQWKVDGGLTHEDQKNLRKLVSEGDERAVSAAIHAARFLTEDNLDLVRVLIGEARIPTQRIADEISTLLKFNPRRGLTVETMPEAEVLSLLGRIEPLPELDGHWLELLLADISEAYPWQCAEFFMRRVEAASAERGEDEPRMRPCNYGPWGHERLRFKKSPDAPELLRHVYAWMRDNRERRGLFSYHTRNLFEAMFGPFDSALVSILTQILASATEGDIATIAAIVREAEPAFVFDQGEFAIALIEQAQKFGAKLRDDVVSELYCSAVSGMKHGSPGEPFPEDIALKERSVGMLETLSRFSPAYALYDQLRQHAEYAIKRAIHDREDVDE</sequence>
<dbReference type="SUPFAM" id="SSF47413">
    <property type="entry name" value="lambda repressor-like DNA-binding domains"/>
    <property type="match status" value="1"/>
</dbReference>
<gene>
    <name evidence="3" type="ORF">RKE40_14490</name>
</gene>
<keyword evidence="1" id="KW-0732">Signal</keyword>